<dbReference type="InterPro" id="IPR046346">
    <property type="entry name" value="Aminoacid_DH-like_N_sf"/>
</dbReference>
<sequence length="269" mass="26752">MRAAVLGRPIAHSLSPVIHNAGYAAAGLDGWSYTRIECGAQELPALVAGLGSEWAGLSVTMPGKEAALAVADRASPVATAVGAANTLVRRPDGSWYADNTDVSGMVTVLTSAGVPAGAAVTVLGAGGTARAALAAAGGLGVTTVTVVARRPAAVAQLRPVAAAVGVDLVPVAWADAAAHLRADLVVSTVPKGVADPLADGVDWGPSTVFFDALYDPWPTPLAASALAAGRQVLSGLDLLLAQAVGQFTQFTGVPAPVEAMRAALAAARR</sequence>
<dbReference type="Pfam" id="PF08501">
    <property type="entry name" value="Shikimate_dh_N"/>
    <property type="match status" value="1"/>
</dbReference>
<keyword evidence="2" id="KW-0028">Amino-acid biosynthesis</keyword>
<feature type="domain" description="SDH C-terminal" evidence="4">
    <location>
        <begin position="235"/>
        <end position="264"/>
    </location>
</feature>
<dbReference type="GO" id="GO:0004764">
    <property type="term" value="F:shikimate 3-dehydrogenase (NADP+) activity"/>
    <property type="evidence" value="ECO:0007669"/>
    <property type="project" value="UniProtKB-EC"/>
</dbReference>
<dbReference type="RefSeq" id="WP_208569478.1">
    <property type="nucleotide sequence ID" value="NZ_JAGFWR010000018.1"/>
</dbReference>
<comment type="caution">
    <text evidence="5">The sequence shown here is derived from an EMBL/GenBank/DDBJ whole genome shotgun (WGS) entry which is preliminary data.</text>
</comment>
<dbReference type="InterPro" id="IPR013708">
    <property type="entry name" value="Shikimate_DH-bd_N"/>
</dbReference>
<dbReference type="NCBIfam" id="NF001311">
    <property type="entry name" value="PRK00258.1-3"/>
    <property type="match status" value="1"/>
</dbReference>
<dbReference type="InterPro" id="IPR036291">
    <property type="entry name" value="NAD(P)-bd_dom_sf"/>
</dbReference>
<dbReference type="Pfam" id="PF18317">
    <property type="entry name" value="SDH_C"/>
    <property type="match status" value="1"/>
</dbReference>
<dbReference type="Gene3D" id="3.40.50.720">
    <property type="entry name" value="NAD(P)-binding Rossmann-like Domain"/>
    <property type="match status" value="1"/>
</dbReference>
<dbReference type="SUPFAM" id="SSF51735">
    <property type="entry name" value="NAD(P)-binding Rossmann-fold domains"/>
    <property type="match status" value="1"/>
</dbReference>
<dbReference type="InterPro" id="IPR041121">
    <property type="entry name" value="SDH_C"/>
</dbReference>
<organism evidence="5 6">
    <name type="scientific">Micromonospora antibiotica</name>
    <dbReference type="NCBI Taxonomy" id="2807623"/>
    <lineage>
        <taxon>Bacteria</taxon>
        <taxon>Bacillati</taxon>
        <taxon>Actinomycetota</taxon>
        <taxon>Actinomycetes</taxon>
        <taxon>Micromonosporales</taxon>
        <taxon>Micromonosporaceae</taxon>
        <taxon>Micromonospora</taxon>
    </lineage>
</organism>
<protein>
    <submittedName>
        <fullName evidence="5">Shikimate dehydrogenase</fullName>
        <ecNumber evidence="5">1.1.1.25</ecNumber>
    </submittedName>
</protein>
<dbReference type="InterPro" id="IPR010110">
    <property type="entry name" value="Shikimate_DH_AroM-type"/>
</dbReference>
<reference evidence="5 6" key="1">
    <citation type="submission" date="2021-03" db="EMBL/GenBank/DDBJ databases">
        <authorList>
            <person name="Lee D.-H."/>
        </authorList>
    </citation>
    <scope>NUCLEOTIDE SEQUENCE [LARGE SCALE GENOMIC DNA]</scope>
    <source>
        <strain evidence="5 6">MMS20-R2-23</strain>
    </source>
</reference>
<gene>
    <name evidence="5" type="ORF">JQN83_24350</name>
</gene>
<dbReference type="PANTHER" id="PTHR21089:SF1">
    <property type="entry name" value="BIFUNCTIONAL 3-DEHYDROQUINATE DEHYDRATASE_SHIKIMATE DEHYDROGENASE, CHLOROPLASTIC"/>
    <property type="match status" value="1"/>
</dbReference>
<name>A0ABS3VE61_9ACTN</name>
<dbReference type="EMBL" id="JAGFWR010000018">
    <property type="protein sequence ID" value="MBO4163926.1"/>
    <property type="molecule type" value="Genomic_DNA"/>
</dbReference>
<comment type="pathway">
    <text evidence="1">Metabolic intermediate biosynthesis; chorismate biosynthesis; chorismate from D-erythrose 4-phosphate and phosphoenolpyruvate: step 4/7.</text>
</comment>
<keyword evidence="2" id="KW-0057">Aromatic amino acid biosynthesis</keyword>
<dbReference type="InterPro" id="IPR022893">
    <property type="entry name" value="Shikimate_DH_fam"/>
</dbReference>
<evidence type="ECO:0000256" key="1">
    <source>
        <dbReference type="ARBA" id="ARBA00004871"/>
    </source>
</evidence>
<dbReference type="EC" id="1.1.1.25" evidence="5"/>
<dbReference type="PANTHER" id="PTHR21089">
    <property type="entry name" value="SHIKIMATE DEHYDROGENASE"/>
    <property type="match status" value="1"/>
</dbReference>
<dbReference type="NCBIfam" id="TIGR01809">
    <property type="entry name" value="Shik-DH-AROM"/>
    <property type="match status" value="1"/>
</dbReference>
<evidence type="ECO:0000313" key="6">
    <source>
        <dbReference type="Proteomes" id="UP000671399"/>
    </source>
</evidence>
<evidence type="ECO:0000313" key="5">
    <source>
        <dbReference type="EMBL" id="MBO4163926.1"/>
    </source>
</evidence>
<evidence type="ECO:0000259" key="3">
    <source>
        <dbReference type="Pfam" id="PF08501"/>
    </source>
</evidence>
<proteinExistence type="predicted"/>
<evidence type="ECO:0000259" key="4">
    <source>
        <dbReference type="Pfam" id="PF18317"/>
    </source>
</evidence>
<dbReference type="Gene3D" id="3.40.50.10860">
    <property type="entry name" value="Leucine Dehydrogenase, chain A, domain 1"/>
    <property type="match status" value="1"/>
</dbReference>
<evidence type="ECO:0000256" key="2">
    <source>
        <dbReference type="ARBA" id="ARBA00023141"/>
    </source>
</evidence>
<dbReference type="SUPFAM" id="SSF53223">
    <property type="entry name" value="Aminoacid dehydrogenase-like, N-terminal domain"/>
    <property type="match status" value="1"/>
</dbReference>
<accession>A0ABS3VE61</accession>
<keyword evidence="6" id="KW-1185">Reference proteome</keyword>
<feature type="domain" description="Shikimate dehydrogenase substrate binding N-terminal" evidence="3">
    <location>
        <begin position="5"/>
        <end position="87"/>
    </location>
</feature>
<keyword evidence="5" id="KW-0560">Oxidoreductase</keyword>
<dbReference type="Proteomes" id="UP000671399">
    <property type="component" value="Unassembled WGS sequence"/>
</dbReference>